<dbReference type="GO" id="GO:0045927">
    <property type="term" value="P:positive regulation of growth"/>
    <property type="evidence" value="ECO:0007669"/>
    <property type="project" value="InterPro"/>
</dbReference>
<dbReference type="Pfam" id="PF11961">
    <property type="entry name" value="DUF3475"/>
    <property type="match status" value="1"/>
</dbReference>
<evidence type="ECO:0000259" key="3">
    <source>
        <dbReference type="Pfam" id="PF11961"/>
    </source>
</evidence>
<feature type="domain" description="DUF3475" evidence="3">
    <location>
        <begin position="132"/>
        <end position="188"/>
    </location>
</feature>
<dbReference type="InterPro" id="IPR045021">
    <property type="entry name" value="PSI1/2/3"/>
</dbReference>
<dbReference type="Proteomes" id="UP001345219">
    <property type="component" value="Chromosome 10"/>
</dbReference>
<accession>A0AAN7JJS1</accession>
<reference evidence="4 5" key="1">
    <citation type="journal article" date="2023" name="Hortic Res">
        <title>Pangenome of water caltrop reveals structural variations and asymmetric subgenome divergence after allopolyploidization.</title>
        <authorList>
            <person name="Zhang X."/>
            <person name="Chen Y."/>
            <person name="Wang L."/>
            <person name="Yuan Y."/>
            <person name="Fang M."/>
            <person name="Shi L."/>
            <person name="Lu R."/>
            <person name="Comes H.P."/>
            <person name="Ma Y."/>
            <person name="Chen Y."/>
            <person name="Huang G."/>
            <person name="Zhou Y."/>
            <person name="Zheng Z."/>
            <person name="Qiu Y."/>
        </authorList>
    </citation>
    <scope>NUCLEOTIDE SEQUENCE [LARGE SCALE GENOMIC DNA]</scope>
    <source>
        <tissue evidence="4">Roots</tissue>
    </source>
</reference>
<evidence type="ECO:0000313" key="5">
    <source>
        <dbReference type="Proteomes" id="UP001345219"/>
    </source>
</evidence>
<evidence type="ECO:0000313" key="4">
    <source>
        <dbReference type="EMBL" id="KAK4746125.1"/>
    </source>
</evidence>
<feature type="compositionally biased region" description="Basic and acidic residues" evidence="1">
    <location>
        <begin position="40"/>
        <end position="56"/>
    </location>
</feature>
<dbReference type="InterPro" id="IPR021864">
    <property type="entry name" value="DUF3475"/>
</dbReference>
<dbReference type="EMBL" id="JAXIOK010000021">
    <property type="protein sequence ID" value="KAK4746125.1"/>
    <property type="molecule type" value="Genomic_DNA"/>
</dbReference>
<protein>
    <submittedName>
        <fullName evidence="4">Uncharacterized protein</fullName>
    </submittedName>
</protein>
<keyword evidence="5" id="KW-1185">Reference proteome</keyword>
<name>A0AAN7JJS1_9MYRT</name>
<dbReference type="InterPro" id="IPR007700">
    <property type="entry name" value="DUF668"/>
</dbReference>
<feature type="domain" description="DUF668" evidence="2">
    <location>
        <begin position="355"/>
        <end position="440"/>
    </location>
</feature>
<organism evidence="4 5">
    <name type="scientific">Trapa incisa</name>
    <dbReference type="NCBI Taxonomy" id="236973"/>
    <lineage>
        <taxon>Eukaryota</taxon>
        <taxon>Viridiplantae</taxon>
        <taxon>Streptophyta</taxon>
        <taxon>Embryophyta</taxon>
        <taxon>Tracheophyta</taxon>
        <taxon>Spermatophyta</taxon>
        <taxon>Magnoliopsida</taxon>
        <taxon>eudicotyledons</taxon>
        <taxon>Gunneridae</taxon>
        <taxon>Pentapetalae</taxon>
        <taxon>rosids</taxon>
        <taxon>malvids</taxon>
        <taxon>Myrtales</taxon>
        <taxon>Lythraceae</taxon>
        <taxon>Trapa</taxon>
    </lineage>
</organism>
<feature type="compositionally biased region" description="Polar residues" evidence="1">
    <location>
        <begin position="21"/>
        <end position="37"/>
    </location>
</feature>
<dbReference type="Pfam" id="PF05003">
    <property type="entry name" value="DUF668"/>
    <property type="match status" value="1"/>
</dbReference>
<feature type="region of interest" description="Disordered" evidence="1">
    <location>
        <begin position="1"/>
        <end position="56"/>
    </location>
</feature>
<dbReference type="AlphaFoldDB" id="A0AAN7JJS1"/>
<comment type="caution">
    <text evidence="4">The sequence shown here is derived from an EMBL/GenBank/DDBJ whole genome shotgun (WGS) entry which is preliminary data.</text>
</comment>
<dbReference type="PANTHER" id="PTHR31730">
    <property type="entry name" value="OS01G0873900 PROTEIN"/>
    <property type="match status" value="1"/>
</dbReference>
<evidence type="ECO:0000259" key="2">
    <source>
        <dbReference type="Pfam" id="PF05003"/>
    </source>
</evidence>
<evidence type="ECO:0000256" key="1">
    <source>
        <dbReference type="SAM" id="MobiDB-lite"/>
    </source>
</evidence>
<dbReference type="PANTHER" id="PTHR31730:SF18">
    <property type="entry name" value="PROTEIN PSK SIMULATOR 2"/>
    <property type="match status" value="1"/>
</dbReference>
<sequence length="621" mass="69596">MGGVCSGGTPKPKREKVAVSRSVQSVYKTPKESSPASESKGGDYRETPPKFDSGEVGRLSFNRELKLSKPSTPLRKVSGKATGKGSFLGRAGTVSLDRAVDVLDMLGSSVSNLNASGGFISGITSRGSKLSILAFEVANTIVKGSNLLQSLSEENIQFLKKDILQSKGVQLLVTSDMKELLSIAASDKREELDIFSREVIRFGNLCKDPQWHNLDRFFSRLDSEDGGQQQLKAEAEMTMQELSSLAQYTSDLYHELHNLDRFEHDYMQRREEAELLNLPRKGESLTMMLTEVKHQKKLVQSLKKKSLWSKNLEEIIEKLVEVVTYIHQEISNIFRDNDNKVMTNYDKEENCPPQRLGVMGLALHYANIINLMDTIASRPAYLPPNTRDTLYHGLPANVKNALRNCLQANGSTEELSIPKLKAGMEKTLKWLVPVAANTVKIHQGFGWVGEWANTGNELGNGTPSSTNLIRLQTLYHADKQKTDRYILQLVTWLHRLFSLMRHRDDSTVKPLAFYQSPVIVKRLSFHSDLIAPSSDSTTGKKTQLSEEDREMLNRAYGKKSVPGISKSQELPRDIRTRRNRVFALSRSTGSSPNREFSMRRESLCTNINILDVMDGIDTATI</sequence>
<gene>
    <name evidence="4" type="ORF">SAY87_012437</name>
</gene>
<proteinExistence type="predicted"/>